<keyword evidence="2" id="KW-0677">Repeat</keyword>
<dbReference type="RefSeq" id="XP_024572919.1">
    <property type="nucleotide sequence ID" value="XM_024721776.1"/>
</dbReference>
<feature type="region of interest" description="Disordered" evidence="6">
    <location>
        <begin position="427"/>
        <end position="462"/>
    </location>
</feature>
<dbReference type="Pfam" id="PF02201">
    <property type="entry name" value="SWIB"/>
    <property type="match status" value="1"/>
</dbReference>
<evidence type="ECO:0000256" key="4">
    <source>
        <dbReference type="ARBA" id="ARBA00022833"/>
    </source>
</evidence>
<evidence type="ECO:0000256" key="3">
    <source>
        <dbReference type="ARBA" id="ARBA00022771"/>
    </source>
</evidence>
<dbReference type="PANTHER" id="PTHR13555">
    <property type="entry name" value="C2H2 ZINC FINGER CGI-62-RELATED"/>
    <property type="match status" value="1"/>
</dbReference>
<feature type="region of interest" description="Disordered" evidence="6">
    <location>
        <begin position="869"/>
        <end position="894"/>
    </location>
</feature>
<dbReference type="GO" id="GO:0008270">
    <property type="term" value="F:zinc ion binding"/>
    <property type="evidence" value="ECO:0007669"/>
    <property type="project" value="UniProtKB-KW"/>
</dbReference>
<dbReference type="OrthoDB" id="10263741at2759"/>
<dbReference type="InterPro" id="IPR026319">
    <property type="entry name" value="ZC2HC1A/B-like"/>
</dbReference>
<proteinExistence type="predicted"/>
<evidence type="ECO:0000256" key="1">
    <source>
        <dbReference type="ARBA" id="ARBA00022723"/>
    </source>
</evidence>
<evidence type="ECO:0000259" key="8">
    <source>
        <dbReference type="PROSITE" id="PS52027"/>
    </source>
</evidence>
<feature type="domain" description="DM2" evidence="7">
    <location>
        <begin position="159"/>
        <end position="241"/>
    </location>
</feature>
<feature type="compositionally biased region" description="Basic and acidic residues" evidence="6">
    <location>
        <begin position="427"/>
        <end position="442"/>
    </location>
</feature>
<dbReference type="InterPro" id="IPR036885">
    <property type="entry name" value="SWIB_MDM2_dom_sf"/>
</dbReference>
<dbReference type="SUPFAM" id="SSF47592">
    <property type="entry name" value="SWIB/MDM2 domain"/>
    <property type="match status" value="1"/>
</dbReference>
<dbReference type="InterPro" id="IPR019835">
    <property type="entry name" value="SWIB_domain"/>
</dbReference>
<evidence type="ECO:0000256" key="2">
    <source>
        <dbReference type="ARBA" id="ARBA00022737"/>
    </source>
</evidence>
<dbReference type="CDD" id="cd00855">
    <property type="entry name" value="SWIB-MDM2"/>
    <property type="match status" value="1"/>
</dbReference>
<dbReference type="PROSITE" id="PS52027">
    <property type="entry name" value="ZF_C2HC_C3H"/>
    <property type="match status" value="2"/>
</dbReference>
<feature type="domain" description="C2HC/C3H-type" evidence="8">
    <location>
        <begin position="720"/>
        <end position="749"/>
    </location>
</feature>
<dbReference type="STRING" id="4781.A0A0P1A7E2"/>
<dbReference type="AlphaFoldDB" id="A0A0P1A7E2"/>
<feature type="compositionally biased region" description="Polar residues" evidence="6">
    <location>
        <begin position="444"/>
        <end position="457"/>
    </location>
</feature>
<feature type="domain" description="C2HC/C3H-type" evidence="8">
    <location>
        <begin position="840"/>
        <end position="869"/>
    </location>
</feature>
<dbReference type="PROSITE" id="PS51925">
    <property type="entry name" value="SWIB_MDM2"/>
    <property type="match status" value="1"/>
</dbReference>
<evidence type="ECO:0000256" key="5">
    <source>
        <dbReference type="PROSITE-ProRule" id="PRU01371"/>
    </source>
</evidence>
<dbReference type="Gene3D" id="1.10.245.10">
    <property type="entry name" value="SWIB/MDM2 domain"/>
    <property type="match status" value="1"/>
</dbReference>
<evidence type="ECO:0000313" key="9">
    <source>
        <dbReference type="EMBL" id="CEG36550.1"/>
    </source>
</evidence>
<protein>
    <submittedName>
        <fullName evidence="9">SWI/SNF transcription activation complex subunit</fullName>
    </submittedName>
</protein>
<feature type="region of interest" description="Disordered" evidence="6">
    <location>
        <begin position="660"/>
        <end position="681"/>
    </location>
</feature>
<dbReference type="PANTHER" id="PTHR13555:SF36">
    <property type="entry name" value="ZINC FINGER C2HC DOMAIN-CONTAINING PROTEIN 1B"/>
    <property type="match status" value="1"/>
</dbReference>
<keyword evidence="4" id="KW-0862">Zinc</keyword>
<dbReference type="SMART" id="SM00151">
    <property type="entry name" value="SWIB"/>
    <property type="match status" value="1"/>
</dbReference>
<sequence>MTDKLPLDLLHGKWECEREIDLLKRTQAAHQLLNSRLLAMERELRGERFYPLPAETKLLRVRVFYSYAPPLEATGNPQATPGRWTLRIEGMDATAGEPTNVKFSSYFRKASIELDPLLYSDHVIEWTSFHRTSHDVDGLEVSRTGNTAHTVKIKLFPAQTPERFTVSSELEAVIGQYLGPAKAYTKQDIVLAMWEYIKLRNLIKQDDCRVVFCDDRLLQILNCVSLPFTSIIVALRQHLTPINMINLEYTLNLTTACEAELLDEKFFDVSVAATSELDIIRARALREYEDLKQDHSKELSLLKKQEEDILQRLQMYTRKKEWMTQFAQDPCGFMADVKKSQLADEEILMAETELDEFSIPHSQQYKGPWAHEVVRELLTTRPTNHKSCEPWRFALTRSALEIATRLRCDPTDYAKQQQLKKDRAKQLREQRQHGLFSDEHTFSPKVNQRTRNQSSPPVSREGFERVVKSDSMTFHNSDRNNNYPELLDASGDDVDALENLSRKYLNRAPHQQMASLHLRPPKEEHDSLFKEVKRATGREIADLPIKEKLVPPPKRIHTGPCLRNSSCGCPKCDAGFPSSSYVNNVNAEALSLCQREPRMGLSGYRQNDCSANEMGNSLALLKSRMSRRKARSAPTNKTSLFVEKNIPSAVVHSARLPLSSPISSDAPSQPPRQNIASRRAPVQPVMTNKNLTENFQANSSTFTGFNLPEELDEYADGTEEMEQCHNCNRKFNPASFQKHRKICEKVFSGQRKVFNMAAKRLEGTEAEKVLKEAKSNKKNSGLSNTPMSAMEIPIKVKNAADWKQKSDMFRNAMKASREVSKALKEGKELPPMQPSAPDPSLIQCEYCSRRFNEKAAERHINFCREKSQRDIIKGGAKRVPAAKPGSRAASSRKR</sequence>
<evidence type="ECO:0000259" key="7">
    <source>
        <dbReference type="PROSITE" id="PS51925"/>
    </source>
</evidence>
<dbReference type="EMBL" id="CCYD01000207">
    <property type="protein sequence ID" value="CEG36550.1"/>
    <property type="molecule type" value="Genomic_DNA"/>
</dbReference>
<name>A0A0P1A7E2_PLAHL</name>
<feature type="compositionally biased region" description="Polar residues" evidence="6">
    <location>
        <begin position="660"/>
        <end position="676"/>
    </location>
</feature>
<evidence type="ECO:0000256" key="6">
    <source>
        <dbReference type="SAM" id="MobiDB-lite"/>
    </source>
</evidence>
<keyword evidence="3 5" id="KW-0863">Zinc-finger</keyword>
<dbReference type="Pfam" id="PF13913">
    <property type="entry name" value="zf-C2HC_2"/>
    <property type="match status" value="2"/>
</dbReference>
<keyword evidence="10" id="KW-1185">Reference proteome</keyword>
<keyword evidence="1" id="KW-0479">Metal-binding</keyword>
<dbReference type="Proteomes" id="UP000054928">
    <property type="component" value="Unassembled WGS sequence"/>
</dbReference>
<dbReference type="OMA" id="CSANEMG"/>
<dbReference type="InterPro" id="IPR003121">
    <property type="entry name" value="SWIB_MDM2_domain"/>
</dbReference>
<dbReference type="GeneID" id="36398153"/>
<dbReference type="InterPro" id="IPR049899">
    <property type="entry name" value="Znf_C2HC_C3H"/>
</dbReference>
<accession>A0A0P1A7E2</accession>
<organism evidence="9 10">
    <name type="scientific">Plasmopara halstedii</name>
    <name type="common">Downy mildew of sunflower</name>
    <dbReference type="NCBI Taxonomy" id="4781"/>
    <lineage>
        <taxon>Eukaryota</taxon>
        <taxon>Sar</taxon>
        <taxon>Stramenopiles</taxon>
        <taxon>Oomycota</taxon>
        <taxon>Peronosporomycetes</taxon>
        <taxon>Peronosporales</taxon>
        <taxon>Peronosporaceae</taxon>
        <taxon>Plasmopara</taxon>
    </lineage>
</organism>
<reference evidence="10" key="1">
    <citation type="submission" date="2014-09" db="EMBL/GenBank/DDBJ databases">
        <authorList>
            <person name="Sharma Rahul"/>
            <person name="Thines Marco"/>
        </authorList>
    </citation>
    <scope>NUCLEOTIDE SEQUENCE [LARGE SCALE GENOMIC DNA]</scope>
</reference>
<evidence type="ECO:0000313" key="10">
    <source>
        <dbReference type="Proteomes" id="UP000054928"/>
    </source>
</evidence>